<dbReference type="InterPro" id="IPR012223">
    <property type="entry name" value="TEII"/>
</dbReference>
<dbReference type="SUPFAM" id="SSF53474">
    <property type="entry name" value="alpha/beta-Hydrolases"/>
    <property type="match status" value="1"/>
</dbReference>
<keyword evidence="5" id="KW-1185">Reference proteome</keyword>
<evidence type="ECO:0000313" key="4">
    <source>
        <dbReference type="EMBL" id="MBO1318548.1"/>
    </source>
</evidence>
<dbReference type="GO" id="GO:0008610">
    <property type="term" value="P:lipid biosynthetic process"/>
    <property type="evidence" value="ECO:0007669"/>
    <property type="project" value="TreeGrafter"/>
</dbReference>
<dbReference type="AlphaFoldDB" id="A0A8J7PYZ0"/>
<dbReference type="PANTHER" id="PTHR11487">
    <property type="entry name" value="THIOESTERASE"/>
    <property type="match status" value="1"/>
</dbReference>
<name>A0A8J7PYZ0_9BACT</name>
<evidence type="ECO:0000313" key="5">
    <source>
        <dbReference type="Proteomes" id="UP000664417"/>
    </source>
</evidence>
<dbReference type="Pfam" id="PF00975">
    <property type="entry name" value="Thioesterase"/>
    <property type="match status" value="1"/>
</dbReference>
<dbReference type="EMBL" id="JAFREP010000006">
    <property type="protein sequence ID" value="MBO1318548.1"/>
    <property type="molecule type" value="Genomic_DNA"/>
</dbReference>
<gene>
    <name evidence="3" type="ORF">J3U88_02135</name>
    <name evidence="4" type="ORF">J3U88_08770</name>
</gene>
<dbReference type="Proteomes" id="UP000664417">
    <property type="component" value="Unassembled WGS sequence"/>
</dbReference>
<comment type="similarity">
    <text evidence="1">Belongs to the thioesterase family.</text>
</comment>
<sequence>MNQPMTLLAFPFAGGNRFSYREIIDQLPGDIHVHAFDYPGHGSRFKERPLDDLAAVTDDALAQVQAYLKPPYALFGHSMGAQVAFLLMHRILALGLPAPRKLIVTGRKAPEHWHREEHIHGLSKDAFFAKVEALGGLPPAFLANPELRDLFEPILRADFKAIELFPTNRGPYPVNLPIISITGTEEAMTDDEIQHWQHETTKPLVVHRIEGGHFFLFKQRAPFCQLLADLLR</sequence>
<comment type="caution">
    <text evidence="3">The sequence shown here is derived from an EMBL/GenBank/DDBJ whole genome shotgun (WGS) entry which is preliminary data.</text>
</comment>
<evidence type="ECO:0000313" key="3">
    <source>
        <dbReference type="EMBL" id="MBO1317242.1"/>
    </source>
</evidence>
<dbReference type="InterPro" id="IPR001031">
    <property type="entry name" value="Thioesterase"/>
</dbReference>
<feature type="domain" description="Thioesterase" evidence="2">
    <location>
        <begin position="6"/>
        <end position="221"/>
    </location>
</feature>
<evidence type="ECO:0000256" key="1">
    <source>
        <dbReference type="ARBA" id="ARBA00007169"/>
    </source>
</evidence>
<accession>A0A8J7PYZ0</accession>
<reference evidence="3" key="1">
    <citation type="submission" date="2021-03" db="EMBL/GenBank/DDBJ databases">
        <authorList>
            <person name="Wang G."/>
        </authorList>
    </citation>
    <scope>NUCLEOTIDE SEQUENCE</scope>
    <source>
        <strain evidence="3">KCTC 12899</strain>
    </source>
</reference>
<proteinExistence type="inferred from homology"/>
<organism evidence="3 5">
    <name type="scientific">Acanthopleuribacter pedis</name>
    <dbReference type="NCBI Taxonomy" id="442870"/>
    <lineage>
        <taxon>Bacteria</taxon>
        <taxon>Pseudomonadati</taxon>
        <taxon>Acidobacteriota</taxon>
        <taxon>Holophagae</taxon>
        <taxon>Acanthopleuribacterales</taxon>
        <taxon>Acanthopleuribacteraceae</taxon>
        <taxon>Acanthopleuribacter</taxon>
    </lineage>
</organism>
<dbReference type="PANTHER" id="PTHR11487:SF0">
    <property type="entry name" value="S-ACYL FATTY ACID SYNTHASE THIOESTERASE, MEDIUM CHAIN"/>
    <property type="match status" value="1"/>
</dbReference>
<protein>
    <submittedName>
        <fullName evidence="3">Thioesterase</fullName>
    </submittedName>
</protein>
<dbReference type="RefSeq" id="WP_207856479.1">
    <property type="nucleotide sequence ID" value="NZ_JAFREP010000002.1"/>
</dbReference>
<dbReference type="EMBL" id="JAFREP010000002">
    <property type="protein sequence ID" value="MBO1317242.1"/>
    <property type="molecule type" value="Genomic_DNA"/>
</dbReference>
<dbReference type="InterPro" id="IPR029058">
    <property type="entry name" value="AB_hydrolase_fold"/>
</dbReference>
<dbReference type="Gene3D" id="3.40.50.1820">
    <property type="entry name" value="alpha/beta hydrolase"/>
    <property type="match status" value="1"/>
</dbReference>
<evidence type="ECO:0000259" key="2">
    <source>
        <dbReference type="Pfam" id="PF00975"/>
    </source>
</evidence>